<dbReference type="EMBL" id="VFJE01000056">
    <property type="protein sequence ID" value="TPD65786.1"/>
    <property type="molecule type" value="Genomic_DNA"/>
</dbReference>
<comment type="caution">
    <text evidence="3">The sequence shown here is derived from an EMBL/GenBank/DDBJ whole genome shotgun (WGS) entry which is preliminary data.</text>
</comment>
<accession>A0A501Q1A3</accession>
<dbReference type="Gene3D" id="2.60.40.10">
    <property type="entry name" value="Immunoglobulins"/>
    <property type="match status" value="1"/>
</dbReference>
<dbReference type="InterPro" id="IPR013783">
    <property type="entry name" value="Ig-like_fold"/>
</dbReference>
<dbReference type="SUPFAM" id="SSF49265">
    <property type="entry name" value="Fibronectin type III"/>
    <property type="match status" value="1"/>
</dbReference>
<dbReference type="CDD" id="cd00063">
    <property type="entry name" value="FN3"/>
    <property type="match status" value="1"/>
</dbReference>
<dbReference type="Pfam" id="PF00041">
    <property type="entry name" value="fn3"/>
    <property type="match status" value="1"/>
</dbReference>
<evidence type="ECO:0000313" key="4">
    <source>
        <dbReference type="Proteomes" id="UP000319175"/>
    </source>
</evidence>
<organism evidence="3 4">
    <name type="scientific">Flavobacterium microcysteis</name>
    <dbReference type="NCBI Taxonomy" id="2596891"/>
    <lineage>
        <taxon>Bacteria</taxon>
        <taxon>Pseudomonadati</taxon>
        <taxon>Bacteroidota</taxon>
        <taxon>Flavobacteriia</taxon>
        <taxon>Flavobacteriales</taxon>
        <taxon>Flavobacteriaceae</taxon>
        <taxon>Flavobacterium</taxon>
    </lineage>
</organism>
<sequence>MMNYYTLSSFRKPSKLRKGIENLADPRPDSISHGARPSWISLFLIVMLMAMNHSVWAQNSANYTFATSTTGSLALDMNGGAIDMSTGTTQLVGAGLDATASAVTNIGFDFHFMGNRFTQFSVQEDGILQLGATAAPTNTYTLTGGSATSPRLSAFNADLRTGLTTGKIHYKVSGTAPNRVLVVEFQNMQLFYTSTTSVAATSTWQMRLYEKGNVEYVYGAMSAVDIGTTAGNRAPSIGFATGTATGSFASILYAGNTVSVTNPYAANPTVAALGAIANLDSSANGSRRVYQLIPPGNPGNALATVIPPPTFLSFSSVGGGSMTLNWAESSPNIDVVKYVILRSSDGGATYTQAGIVNVGTTTYNATGLTPSTTYSWRVYAISEGGKSTNLEDVQATNPPGTFTSVATGNWNSPATWDAGSVPNSFDNAVVSAGNTVTLDVTGLTINNLSVQGTLAYGTTPTNFTVNGNLTVASGSLLNVFNGTTGKTLTVAGNITNNGVIDVSIGSTTAGNLTLSGTAPQTVSGSGIFSTGVIRNLTFSNTDAVNTPNINWLINDVKVAYNLNLTGARINLGTNKMAFGVAAAGNTLTAPAGTGFLPGAKFSRWWSATATGSAITAGTDPTTTTSRYPFINSAGANRSMYITRTNATGAVAGELAVVYNDASGVTTGLAVADGAYTVSDRYNGNWVVSNEGTPVSSSSYTVVLLAQNAFPALANGNARVMFANAAIGGAHQNGTTTPGAQRITVSQTDLLSAPLYIGVSSSDIPFISVANGNWNTAATWNKNAVPGAADTVTIANNTTVALDGTNTITGLSVATGGTLNAATGSLNFASLTNSGTVNVSGASLTASGTVTNNNIMSVTSGSLNVTGASTTGITNGASATLTVGGGTINLSAAGANNRTFANNGIMTVTSGTVNVFGNMVHNGGSTFNQSGGNINIDGNDAGSATNSVASGTHLLNITANAVTNLSLTGGTITIVDPPQSSSTSTYALRISQGGAYNSASANHTIKFGDGVSNDSSTTGSNGFYVYLFPGSFLYGLGNVTVDAGIIGTNRFVRTNSTTPIKGNLNIISGDYQMGNGHHLAGNLINNGILTAGSVLNINDYNGAAVASTNPQTISGSGVFRNSATTTTANLTSLTVNNSNATGLTIDVPLSISGTLTLTSGKVNTTNVNLLTLGTATAAGTLVGGSATAYVNGPLARTVISGNSNTTYQHFPVGKAAYAPIWLAPATTAVSNFKAEAFDSNTGTADVSLLNLSATRRWEIPLMSGTINDMNVRLGDASIVSTSIPVQALTPAGVYTNAFGSLATYAAGTAGAPNTTQSNLPISAANFTGYVSFADSNSCSGTPNPGNTVASSTSICAGASVALSLQNAVSGSGVTYQWKSSTDGTVYNDIAAANGPTLTVVPTVATYYECVVTCSAGPATGTSTPVQIVFTHQVATNTPATRCGTGTVQLAATPSAGATINWYAAAAGGAALGTGNTFTTPSISATTTYYAAAEISTPPAANTLGAGATNSTTVGQTFFPGSWGGTKTQYIIRASELNAAGFSGISNFTSLGFEPTTSGQTYQGFTVSLAHTSAATAPTTTFINSGLTQVYVGTGTNGGFTPVINTVNTLAFGTGAGSTSVFSWDGTSNILVTISWSSVPSATTSSASSLKVDDVGFVASAYRQRDSATPAAMLSETDVSSTTNFRPKFIINGQSICSSPRIPVVATVTTAPTFTLSGNPAAVCGGTPTAAVTITAGAADYDTYVWSPSTGVSGNAVSGWIFNTSAATTYTLTASNSVSGCAVIATVNVTINSTPPAIAITPDLPTVCAGSIQPLTVSGAVYSVLSGAGTTTSGSSSTSATLGPNPLQAYYGGTKQQWIYTAAELTALGFVPNTAINGIKLELVTANTSYALTNLVIKMKNSATASFPSNTSWETGMTTVKAASSYTPVVGLNSFVLDAPFTWNGTDNLIIEMNYTNNNGGNTTTYNTAKHSPTTFVSTIFYRSDNVAVALMDAYAMTANYTYSARTDITFDLLHAITWTSTGTGDLFTDAAATVPYVAGSAAPKVYAKPLTNTTYTATASIGTCTSSDTNLVTVTPAVTPNFAEIGTICQTATAPTLGTTSPNGITGTWNPATVNMTTSGSYVFTPAVGQCATTQTLNVVIVSSTTPNFAPIAAICQGSTAPTLATTSPNGITGTWNPATISNTASGSYVFTPAVGQCATTQTLNVTVTVTPAPTGTSPQDFPTGATLASFAVTGTGIVWYDSSTLGNILPATTPLVSGTTYYAAQTVGGCESVLRLPVQAGTMLNVGGFDNANFKYYPNPVNNILTVSYSEAITGLKLYNMVGQQLMTKSVNANETQIDMSHLPAGSYLLEVSAGNKSKMVKLLKNQ</sequence>
<dbReference type="Pfam" id="PF19081">
    <property type="entry name" value="Ig_7"/>
    <property type="match status" value="1"/>
</dbReference>
<evidence type="ECO:0000259" key="2">
    <source>
        <dbReference type="PROSITE" id="PS50853"/>
    </source>
</evidence>
<evidence type="ECO:0000256" key="1">
    <source>
        <dbReference type="ARBA" id="ARBA00022729"/>
    </source>
</evidence>
<keyword evidence="4" id="KW-1185">Reference proteome</keyword>
<dbReference type="Proteomes" id="UP000319175">
    <property type="component" value="Unassembled WGS sequence"/>
</dbReference>
<dbReference type="NCBIfam" id="TIGR04183">
    <property type="entry name" value="Por_Secre_tail"/>
    <property type="match status" value="1"/>
</dbReference>
<feature type="domain" description="Fibronectin type-III" evidence="2">
    <location>
        <begin position="308"/>
        <end position="400"/>
    </location>
</feature>
<dbReference type="PROSITE" id="PS50853">
    <property type="entry name" value="FN3"/>
    <property type="match status" value="1"/>
</dbReference>
<dbReference type="Pfam" id="PF18962">
    <property type="entry name" value="Por_Secre_tail"/>
    <property type="match status" value="1"/>
</dbReference>
<dbReference type="InterPro" id="IPR003961">
    <property type="entry name" value="FN3_dom"/>
</dbReference>
<dbReference type="Gene3D" id="2.60.40.1220">
    <property type="match status" value="1"/>
</dbReference>
<dbReference type="InterPro" id="IPR036116">
    <property type="entry name" value="FN3_sf"/>
</dbReference>
<evidence type="ECO:0000313" key="3">
    <source>
        <dbReference type="EMBL" id="TPD65786.1"/>
    </source>
</evidence>
<dbReference type="SMART" id="SM00060">
    <property type="entry name" value="FN3"/>
    <property type="match status" value="1"/>
</dbReference>
<keyword evidence="1" id="KW-0732">Signal</keyword>
<reference evidence="3 4" key="1">
    <citation type="submission" date="2019-06" db="EMBL/GenBank/DDBJ databases">
        <title>Flavobacterium sp. MaA-Y11 from geoumgang.</title>
        <authorList>
            <person name="Jeong S."/>
        </authorList>
    </citation>
    <scope>NUCLEOTIDE SEQUENCE [LARGE SCALE GENOMIC DNA]</scope>
    <source>
        <strain evidence="3 4">MaA-Y11</strain>
    </source>
</reference>
<dbReference type="InterPro" id="IPR044023">
    <property type="entry name" value="Ig_7"/>
</dbReference>
<dbReference type="InterPro" id="IPR026444">
    <property type="entry name" value="Secre_tail"/>
</dbReference>
<gene>
    <name evidence="3" type="ORF">FJA49_16520</name>
</gene>
<name>A0A501Q1A3_9FLAO</name>
<protein>
    <submittedName>
        <fullName evidence="3">T9SS type A sorting domain-containing protein</fullName>
    </submittedName>
</protein>
<dbReference type="InterPro" id="IPR014755">
    <property type="entry name" value="Cu-Rt/internalin_Ig-like"/>
</dbReference>
<proteinExistence type="predicted"/>